<evidence type="ECO:0000256" key="2">
    <source>
        <dbReference type="ARBA" id="ARBA00022801"/>
    </source>
</evidence>
<evidence type="ECO:0000256" key="4">
    <source>
        <dbReference type="HAMAP-Rule" id="MF_04143"/>
    </source>
</evidence>
<dbReference type="GO" id="GO:0061507">
    <property type="term" value="F:2',3'-cyclic GMP-AMP binding"/>
    <property type="evidence" value="ECO:0007669"/>
    <property type="project" value="UniProtKB-UniRule"/>
</dbReference>
<feature type="site" description="Substrate binding" evidence="4">
    <location>
        <position position="252"/>
    </location>
</feature>
<comment type="domain">
    <text evidence="4">The substrate binding site is formed by the N-terminus of a monomer and the C-terminus of the opposite monomer.</text>
</comment>
<feature type="site" description="Substrate binding" evidence="4">
    <location>
        <position position="112"/>
    </location>
</feature>
<organismHost>
    <name type="scientific">Lepidoptera</name>
    <name type="common">moths &amp; butterflies</name>
    <dbReference type="NCBI Taxonomy" id="7088"/>
</organismHost>
<evidence type="ECO:0000256" key="1">
    <source>
        <dbReference type="ARBA" id="ARBA00022722"/>
    </source>
</evidence>
<dbReference type="HAMAP" id="MF_04143">
    <property type="entry name" value="Poxins"/>
    <property type="match status" value="1"/>
</dbReference>
<feature type="active site" description="Proton donor" evidence="4">
    <location>
        <position position="64"/>
    </location>
</feature>
<sequence length="263" mass="30284">MIELFFLAIAFLNTAKTSSINNVHYIVDEFNKSIKITHVNGVEVTVQIIPPHGEFSTREFDTMHQFPGVATDLLLTGAPSDKAILHVLMKDGNLLRTTANRVFSNFHVYRHRMVYGQLYTFVTDDFGEAEKIYLGAPIFYNNKLVSVVTCRFDDYERGLVYFPVTGVRHDRLISGQLHFDDNIVKVTRLQPGMSVYGRNQLPYSLGVKQLAMSAYNNRQMYRDWPRTVFVYYNESDIIISLVEGEFEISRVRFQGPLVEPQHK</sequence>
<accession>A0A0N7CPB9</accession>
<keyword evidence="1 4" id="KW-0540">Nuclease</keyword>
<dbReference type="GO" id="GO:0004518">
    <property type="term" value="F:nuclease activity"/>
    <property type="evidence" value="ECO:0007669"/>
    <property type="project" value="UniProtKB-UniRule"/>
</dbReference>
<organism evidence="5">
    <name type="scientific">Buzura suppressaria nuclear polyhedrosis virus</name>
    <name type="common">BsNPV</name>
    <dbReference type="NCBI Taxonomy" id="74320"/>
    <lineage>
        <taxon>Viruses</taxon>
        <taxon>Viruses incertae sedis</taxon>
        <taxon>Naldaviricetes</taxon>
        <taxon>Lefavirales</taxon>
        <taxon>Baculoviridae</taxon>
        <taxon>Alphabaculovirus</taxon>
        <taxon>Alphabaculovirus busuppressariae</taxon>
    </lineage>
</organism>
<proteinExistence type="inferred from homology"/>
<dbReference type="InterPro" id="IPR006853">
    <property type="entry name" value="Poxin_vir"/>
</dbReference>
<protein>
    <submittedName>
        <fullName evidence="5">p26</fullName>
    </submittedName>
</protein>
<comment type="subunit">
    <text evidence="4">Homodimer.</text>
</comment>
<name>A0A0N7CPB9_NPVBS</name>
<dbReference type="EMBL" id="KM986882">
    <property type="protein sequence ID" value="AKN90978.1"/>
    <property type="molecule type" value="Genomic_DNA"/>
</dbReference>
<reference evidence="5" key="1">
    <citation type="submission" date="2014-10" db="EMBL/GenBank/DDBJ databases">
        <authorList>
            <person name="Seo M.-J."/>
            <person name="Seok Y.J."/>
            <person name="Cha I.-T."/>
        </authorList>
    </citation>
    <scope>NUCLEOTIDE SEQUENCE</scope>
    <source>
        <strain evidence="5">Guangxi</strain>
    </source>
</reference>
<feature type="site" description="Substrate binding" evidence="4">
    <location>
        <position position="250"/>
    </location>
</feature>
<comment type="function">
    <text evidence="4">Nuclease that cleaves host 2',3'-cGAMP.</text>
</comment>
<comment type="caution">
    <text evidence="4">Lacks conserved residue(s) required for the propagation of feature annotation.</text>
</comment>
<keyword evidence="2 4" id="KW-0378">Hydrolase</keyword>
<feature type="active site" description="Proton acceptor; shared with catalytic histidine of dimeric partner" evidence="4">
    <location>
        <position position="208"/>
    </location>
</feature>
<comment type="catalytic activity">
    <reaction evidence="3">
        <text>2',3'-cGAMP + H2O = Gp(2'-5')Ap(3') + H(+)</text>
        <dbReference type="Rhea" id="RHEA:59472"/>
        <dbReference type="ChEBI" id="CHEBI:15377"/>
        <dbReference type="ChEBI" id="CHEBI:15378"/>
        <dbReference type="ChEBI" id="CHEBI:143093"/>
        <dbReference type="ChEBI" id="CHEBI:143098"/>
    </reaction>
    <physiologicalReaction direction="left-to-right" evidence="3">
        <dbReference type="Rhea" id="RHEA:59473"/>
    </physiologicalReaction>
</comment>
<dbReference type="Pfam" id="PF04766">
    <property type="entry name" value="Baculo_p26"/>
    <property type="match status" value="1"/>
</dbReference>
<evidence type="ECO:0000256" key="3">
    <source>
        <dbReference type="ARBA" id="ARBA00023932"/>
    </source>
</evidence>
<evidence type="ECO:0000313" key="5">
    <source>
        <dbReference type="EMBL" id="AKN90978.1"/>
    </source>
</evidence>
<dbReference type="GO" id="GO:0016787">
    <property type="term" value="F:hydrolase activity"/>
    <property type="evidence" value="ECO:0007669"/>
    <property type="project" value="UniProtKB-KW"/>
</dbReference>